<feature type="transmembrane region" description="Helical" evidence="2">
    <location>
        <begin position="85"/>
        <end position="105"/>
    </location>
</feature>
<keyword evidence="2" id="KW-1133">Transmembrane helix</keyword>
<accession>A0A1E5KY41</accession>
<feature type="compositionally biased region" description="Low complexity" evidence="1">
    <location>
        <begin position="41"/>
        <end position="71"/>
    </location>
</feature>
<evidence type="ECO:0000313" key="5">
    <source>
        <dbReference type="Proteomes" id="UP000095256"/>
    </source>
</evidence>
<evidence type="ECO:0000256" key="2">
    <source>
        <dbReference type="SAM" id="Phobius"/>
    </source>
</evidence>
<protein>
    <recommendedName>
        <fullName evidence="6">Gram-positive cocci surface proteins LPxTG domain-containing protein</fullName>
    </recommendedName>
</protein>
<keyword evidence="3" id="KW-0732">Signal</keyword>
<sequence>MKKKGYLFAVCLIAYFSLASMTVTKAAEGGQVDNRIGITFEEPSQSTDVSSSSSSSTPEASSESSSSAIPSEKPRGKLPKAGELLGNYGFIGLALFLLFLILFVIKKRKGEQ</sequence>
<comment type="caution">
    <text evidence="4">The sequence shown here is derived from an EMBL/GenBank/DDBJ whole genome shotgun (WGS) entry which is preliminary data.</text>
</comment>
<feature type="chain" id="PRO_5009180639" description="Gram-positive cocci surface proteins LPxTG domain-containing protein" evidence="3">
    <location>
        <begin position="27"/>
        <end position="112"/>
    </location>
</feature>
<dbReference type="Proteomes" id="UP000095256">
    <property type="component" value="Unassembled WGS sequence"/>
</dbReference>
<dbReference type="EMBL" id="MIEK01000014">
    <property type="protein sequence ID" value="OEH82820.1"/>
    <property type="molecule type" value="Genomic_DNA"/>
</dbReference>
<evidence type="ECO:0008006" key="6">
    <source>
        <dbReference type="Google" id="ProtNLM"/>
    </source>
</evidence>
<name>A0A1E5KY41_9ENTE</name>
<evidence type="ECO:0000256" key="1">
    <source>
        <dbReference type="SAM" id="MobiDB-lite"/>
    </source>
</evidence>
<keyword evidence="5" id="KW-1185">Reference proteome</keyword>
<keyword evidence="2" id="KW-0472">Membrane</keyword>
<evidence type="ECO:0000256" key="3">
    <source>
        <dbReference type="SAM" id="SignalP"/>
    </source>
</evidence>
<reference evidence="4 5" key="1">
    <citation type="submission" date="2016-09" db="EMBL/GenBank/DDBJ databases">
        <authorList>
            <person name="Capua I."/>
            <person name="De Benedictis P."/>
            <person name="Joannis T."/>
            <person name="Lombin L.H."/>
            <person name="Cattoli G."/>
        </authorList>
    </citation>
    <scope>NUCLEOTIDE SEQUENCE [LARGE SCALE GENOMIC DNA]</scope>
    <source>
        <strain evidence="4 5">LMG 25899</strain>
    </source>
</reference>
<dbReference type="STRING" id="762845.BCR26_11365"/>
<proteinExistence type="predicted"/>
<feature type="signal peptide" evidence="3">
    <location>
        <begin position="1"/>
        <end position="26"/>
    </location>
</feature>
<dbReference type="AlphaFoldDB" id="A0A1E5KY41"/>
<organism evidence="4 5">
    <name type="scientific">Enterococcus rivorum</name>
    <dbReference type="NCBI Taxonomy" id="762845"/>
    <lineage>
        <taxon>Bacteria</taxon>
        <taxon>Bacillati</taxon>
        <taxon>Bacillota</taxon>
        <taxon>Bacilli</taxon>
        <taxon>Lactobacillales</taxon>
        <taxon>Enterococcaceae</taxon>
        <taxon>Enterococcus</taxon>
    </lineage>
</organism>
<keyword evidence="2" id="KW-0812">Transmembrane</keyword>
<dbReference type="NCBIfam" id="TIGR01167">
    <property type="entry name" value="LPXTG_anchor"/>
    <property type="match status" value="1"/>
</dbReference>
<dbReference type="RefSeq" id="WP_069698169.1">
    <property type="nucleotide sequence ID" value="NZ_JAGGMA010000030.1"/>
</dbReference>
<gene>
    <name evidence="4" type="ORF">BCR26_11365</name>
</gene>
<feature type="region of interest" description="Disordered" evidence="1">
    <location>
        <begin position="40"/>
        <end position="76"/>
    </location>
</feature>
<evidence type="ECO:0000313" key="4">
    <source>
        <dbReference type="EMBL" id="OEH82820.1"/>
    </source>
</evidence>